<keyword evidence="2" id="KW-1185">Reference proteome</keyword>
<proteinExistence type="predicted"/>
<dbReference type="Proteomes" id="UP001148737">
    <property type="component" value="Unassembled WGS sequence"/>
</dbReference>
<protein>
    <submittedName>
        <fullName evidence="1">Uncharacterized protein</fullName>
    </submittedName>
</protein>
<gene>
    <name evidence="1" type="ORF">NLG97_g8699</name>
</gene>
<dbReference type="EMBL" id="JANAKD010001593">
    <property type="protein sequence ID" value="KAJ3477966.1"/>
    <property type="molecule type" value="Genomic_DNA"/>
</dbReference>
<reference evidence="1" key="1">
    <citation type="submission" date="2022-07" db="EMBL/GenBank/DDBJ databases">
        <title>Genome Sequence of Lecanicillium saksenae.</title>
        <authorList>
            <person name="Buettner E."/>
        </authorList>
    </citation>
    <scope>NUCLEOTIDE SEQUENCE</scope>
    <source>
        <strain evidence="1">VT-O1</strain>
    </source>
</reference>
<accession>A0ACC1QJY3</accession>
<evidence type="ECO:0000313" key="1">
    <source>
        <dbReference type="EMBL" id="KAJ3477966.1"/>
    </source>
</evidence>
<evidence type="ECO:0000313" key="2">
    <source>
        <dbReference type="Proteomes" id="UP001148737"/>
    </source>
</evidence>
<comment type="caution">
    <text evidence="1">The sequence shown here is derived from an EMBL/GenBank/DDBJ whole genome shotgun (WGS) entry which is preliminary data.</text>
</comment>
<sequence>MGLSDLAALALQGSAEHSVFYLFATRSPRAPVAEASLSPPKHETESSLPRTATGNSLQFSQSRAGQHPETVPTYRFL</sequence>
<organism evidence="1 2">
    <name type="scientific">Lecanicillium saksenae</name>
    <dbReference type="NCBI Taxonomy" id="468837"/>
    <lineage>
        <taxon>Eukaryota</taxon>
        <taxon>Fungi</taxon>
        <taxon>Dikarya</taxon>
        <taxon>Ascomycota</taxon>
        <taxon>Pezizomycotina</taxon>
        <taxon>Sordariomycetes</taxon>
        <taxon>Hypocreomycetidae</taxon>
        <taxon>Hypocreales</taxon>
        <taxon>Cordycipitaceae</taxon>
        <taxon>Lecanicillium</taxon>
    </lineage>
</organism>
<name>A0ACC1QJY3_9HYPO</name>